<evidence type="ECO:0000313" key="2">
    <source>
        <dbReference type="Proteomes" id="UP000887159"/>
    </source>
</evidence>
<dbReference type="Proteomes" id="UP000887159">
    <property type="component" value="Unassembled WGS sequence"/>
</dbReference>
<keyword evidence="2" id="KW-1185">Reference proteome</keyword>
<proteinExistence type="predicted"/>
<sequence length="250" mass="28968">MLYSLKSKYFIRTSVVLDFLELCTVYQKKKAFPRERIIVCPIVSRDFNHRGQVDLVELQPTPDRNYKWLLHYQDHTMKFSFLRLSTSKRATEVALEQLKMFLEVVQFQKNSSFHRTIKRSPYKVLFGSEPKIGFQSSHISKGLLELITEEDLDLFLNQQDHNMTSTPEDLLVTSLKNKNDASKYLVSPELLGYIASTSKDLSAHEFINGNASTSKDLLAPELIDYNASASKNQLVPEFTNLLQFLMIYQW</sequence>
<accession>A0A8X6WBM3</accession>
<dbReference type="EMBL" id="BMAU01021400">
    <property type="protein sequence ID" value="GFY31750.1"/>
    <property type="molecule type" value="Genomic_DNA"/>
</dbReference>
<name>A0A8X6WBM3_TRICX</name>
<dbReference type="AlphaFoldDB" id="A0A8X6WBM3"/>
<comment type="caution">
    <text evidence="1">The sequence shown here is derived from an EMBL/GenBank/DDBJ whole genome shotgun (WGS) entry which is preliminary data.</text>
</comment>
<gene>
    <name evidence="1" type="ORF">TNCV_4200591</name>
</gene>
<evidence type="ECO:0000313" key="1">
    <source>
        <dbReference type="EMBL" id="GFY31750.1"/>
    </source>
</evidence>
<organism evidence="1 2">
    <name type="scientific">Trichonephila clavipes</name>
    <name type="common">Golden silk orbweaver</name>
    <name type="synonym">Nephila clavipes</name>
    <dbReference type="NCBI Taxonomy" id="2585209"/>
    <lineage>
        <taxon>Eukaryota</taxon>
        <taxon>Metazoa</taxon>
        <taxon>Ecdysozoa</taxon>
        <taxon>Arthropoda</taxon>
        <taxon>Chelicerata</taxon>
        <taxon>Arachnida</taxon>
        <taxon>Araneae</taxon>
        <taxon>Araneomorphae</taxon>
        <taxon>Entelegynae</taxon>
        <taxon>Araneoidea</taxon>
        <taxon>Nephilidae</taxon>
        <taxon>Trichonephila</taxon>
    </lineage>
</organism>
<reference evidence="1" key="1">
    <citation type="submission" date="2020-08" db="EMBL/GenBank/DDBJ databases">
        <title>Multicomponent nature underlies the extraordinary mechanical properties of spider dragline silk.</title>
        <authorList>
            <person name="Kono N."/>
            <person name="Nakamura H."/>
            <person name="Mori M."/>
            <person name="Yoshida Y."/>
            <person name="Ohtoshi R."/>
            <person name="Malay A.D."/>
            <person name="Moran D.A.P."/>
            <person name="Tomita M."/>
            <person name="Numata K."/>
            <person name="Arakawa K."/>
        </authorList>
    </citation>
    <scope>NUCLEOTIDE SEQUENCE</scope>
</reference>
<protein>
    <submittedName>
        <fullName evidence="1">Integrase catalytic domain-containing protein</fullName>
    </submittedName>
</protein>